<proteinExistence type="inferred from homology"/>
<dbReference type="RefSeq" id="WP_207671579.1">
    <property type="nucleotide sequence ID" value="NZ_JAFREM010000002.1"/>
</dbReference>
<dbReference type="HAMAP" id="MF_00978">
    <property type="entry name" value="Bifunct_BirA"/>
    <property type="match status" value="1"/>
</dbReference>
<feature type="binding site" evidence="5">
    <location>
        <position position="181"/>
    </location>
    <ligand>
        <name>biotin</name>
        <dbReference type="ChEBI" id="CHEBI:57586"/>
    </ligand>
</feature>
<keyword evidence="5" id="KW-0678">Repressor</keyword>
<evidence type="ECO:0000313" key="8">
    <source>
        <dbReference type="Proteomes" id="UP000664601"/>
    </source>
</evidence>
<evidence type="ECO:0000256" key="1">
    <source>
        <dbReference type="ARBA" id="ARBA00022598"/>
    </source>
</evidence>
<dbReference type="Pfam" id="PF03099">
    <property type="entry name" value="BPL_LplA_LipB"/>
    <property type="match status" value="1"/>
</dbReference>
<comment type="caution">
    <text evidence="7">The sequence shown here is derived from an EMBL/GenBank/DDBJ whole genome shotgun (WGS) entry which is preliminary data.</text>
</comment>
<dbReference type="InterPro" id="IPR008988">
    <property type="entry name" value="Transcriptional_repressor_C"/>
</dbReference>
<name>A0ABS3L4T4_9ENTE</name>
<feature type="domain" description="BPL/LPL catalytic" evidence="6">
    <location>
        <begin position="71"/>
        <end position="256"/>
    </location>
</feature>
<keyword evidence="5" id="KW-0238">DNA-binding</keyword>
<comment type="catalytic activity">
    <reaction evidence="5">
        <text>biotin + L-lysyl-[protein] + ATP = N(6)-biotinyl-L-lysyl-[protein] + AMP + diphosphate + H(+)</text>
        <dbReference type="Rhea" id="RHEA:11756"/>
        <dbReference type="Rhea" id="RHEA-COMP:9752"/>
        <dbReference type="Rhea" id="RHEA-COMP:10505"/>
        <dbReference type="ChEBI" id="CHEBI:15378"/>
        <dbReference type="ChEBI" id="CHEBI:29969"/>
        <dbReference type="ChEBI" id="CHEBI:30616"/>
        <dbReference type="ChEBI" id="CHEBI:33019"/>
        <dbReference type="ChEBI" id="CHEBI:57586"/>
        <dbReference type="ChEBI" id="CHEBI:83144"/>
        <dbReference type="ChEBI" id="CHEBI:456215"/>
        <dbReference type="EC" id="6.3.4.15"/>
    </reaction>
</comment>
<keyword evidence="8" id="KW-1185">Reference proteome</keyword>
<dbReference type="PANTHER" id="PTHR12835:SF5">
    <property type="entry name" value="BIOTIN--PROTEIN LIGASE"/>
    <property type="match status" value="1"/>
</dbReference>
<dbReference type="InterPro" id="IPR003142">
    <property type="entry name" value="BPL_C"/>
</dbReference>
<evidence type="ECO:0000256" key="2">
    <source>
        <dbReference type="ARBA" id="ARBA00022741"/>
    </source>
</evidence>
<dbReference type="InterPro" id="IPR004143">
    <property type="entry name" value="BPL_LPL_catalytic"/>
</dbReference>
<dbReference type="Proteomes" id="UP000664601">
    <property type="component" value="Unassembled WGS sequence"/>
</dbReference>
<dbReference type="InterPro" id="IPR036390">
    <property type="entry name" value="WH_DNA-bd_sf"/>
</dbReference>
<dbReference type="InterPro" id="IPR030855">
    <property type="entry name" value="Bifunct_BirA"/>
</dbReference>
<dbReference type="SUPFAM" id="SSF50037">
    <property type="entry name" value="C-terminal domain of transcriptional repressors"/>
    <property type="match status" value="1"/>
</dbReference>
<dbReference type="EC" id="6.3.4.15" evidence="5"/>
<keyword evidence="4 5" id="KW-0092">Biotin</keyword>
<feature type="binding site" evidence="5">
    <location>
        <position position="110"/>
    </location>
    <ligand>
        <name>biotin</name>
        <dbReference type="ChEBI" id="CHEBI:57586"/>
    </ligand>
</feature>
<dbReference type="InterPro" id="IPR013196">
    <property type="entry name" value="HTH_11"/>
</dbReference>
<dbReference type="EMBL" id="JAFREM010000002">
    <property type="protein sequence ID" value="MBO1304632.1"/>
    <property type="molecule type" value="Genomic_DNA"/>
</dbReference>
<comment type="function">
    <text evidence="5">Acts both as a biotin--[acetyl-CoA-carboxylase] ligase and a repressor.</text>
</comment>
<feature type="DNA-binding region" description="H-T-H motif" evidence="5">
    <location>
        <begin position="20"/>
        <end position="39"/>
    </location>
</feature>
<protein>
    <recommendedName>
        <fullName evidence="5">Bifunctional ligase/repressor BirA</fullName>
    </recommendedName>
    <alternativeName>
        <fullName evidence="5">Biotin--[acetyl-CoA-carboxylase] ligase</fullName>
        <ecNumber evidence="5">6.3.4.15</ecNumber>
    </alternativeName>
    <alternativeName>
        <fullName evidence="5">Biotin--protein ligase</fullName>
    </alternativeName>
    <alternativeName>
        <fullName evidence="5">Biotin-[acetyl-CoA carboxylase] synthetase</fullName>
    </alternativeName>
</protein>
<keyword evidence="3 5" id="KW-0067">ATP-binding</keyword>
<evidence type="ECO:0000259" key="6">
    <source>
        <dbReference type="PROSITE" id="PS51733"/>
    </source>
</evidence>
<dbReference type="Gene3D" id="2.30.30.100">
    <property type="match status" value="1"/>
</dbReference>
<dbReference type="InterPro" id="IPR004408">
    <property type="entry name" value="Biotin_CoA_COase_ligase"/>
</dbReference>
<dbReference type="CDD" id="cd16442">
    <property type="entry name" value="BPL"/>
    <property type="match status" value="1"/>
</dbReference>
<comment type="caution">
    <text evidence="5">Lacks conserved residue(s) required for the propagation of feature annotation.</text>
</comment>
<comment type="similarity">
    <text evidence="5">Belongs to the biotin--protein ligase family.</text>
</comment>
<dbReference type="Gene3D" id="1.10.10.10">
    <property type="entry name" value="Winged helix-like DNA-binding domain superfamily/Winged helix DNA-binding domain"/>
    <property type="match status" value="1"/>
</dbReference>
<reference evidence="7 8" key="1">
    <citation type="submission" date="2021-03" db="EMBL/GenBank/DDBJ databases">
        <title>Enterococcal diversity collection.</title>
        <authorList>
            <person name="Gilmore M.S."/>
            <person name="Schwartzman J."/>
            <person name="Van Tyne D."/>
            <person name="Martin M."/>
            <person name="Earl A.M."/>
            <person name="Manson A.L."/>
            <person name="Straub T."/>
            <person name="Salamzade R."/>
            <person name="Saavedra J."/>
            <person name="Lebreton F."/>
            <person name="Prichula J."/>
            <person name="Schaufler K."/>
            <person name="Gaca A."/>
            <person name="Sgardioli B."/>
            <person name="Wagenaar J."/>
            <person name="Strong T."/>
        </authorList>
    </citation>
    <scope>NUCLEOTIDE SEQUENCE [LARGE SCALE GENOMIC DNA]</scope>
    <source>
        <strain evidence="7 8">669A</strain>
    </source>
</reference>
<accession>A0ABS3L4T4</accession>
<feature type="binding site" evidence="5">
    <location>
        <begin position="114"/>
        <end position="116"/>
    </location>
    <ligand>
        <name>biotin</name>
        <dbReference type="ChEBI" id="CHEBI:57586"/>
    </ligand>
</feature>
<dbReference type="Gene3D" id="3.30.930.10">
    <property type="entry name" value="Bira Bifunctional Protein, Domain 2"/>
    <property type="match status" value="1"/>
</dbReference>
<dbReference type="InterPro" id="IPR036388">
    <property type="entry name" value="WH-like_DNA-bd_sf"/>
</dbReference>
<evidence type="ECO:0000256" key="3">
    <source>
        <dbReference type="ARBA" id="ARBA00022840"/>
    </source>
</evidence>
<dbReference type="PROSITE" id="PS51733">
    <property type="entry name" value="BPL_LPL_CATALYTIC"/>
    <property type="match status" value="1"/>
</dbReference>
<dbReference type="GO" id="GO:0004077">
    <property type="term" value="F:biotin--[biotin carboxyl-carrier protein] ligase activity"/>
    <property type="evidence" value="ECO:0007669"/>
    <property type="project" value="UniProtKB-EC"/>
</dbReference>
<keyword evidence="2 5" id="KW-0547">Nucleotide-binding</keyword>
<keyword evidence="1 5" id="KW-0436">Ligase</keyword>
<evidence type="ECO:0000256" key="5">
    <source>
        <dbReference type="HAMAP-Rule" id="MF_00978"/>
    </source>
</evidence>
<dbReference type="SUPFAM" id="SSF55681">
    <property type="entry name" value="Class II aaRS and biotin synthetases"/>
    <property type="match status" value="1"/>
</dbReference>
<dbReference type="PANTHER" id="PTHR12835">
    <property type="entry name" value="BIOTIN PROTEIN LIGASE"/>
    <property type="match status" value="1"/>
</dbReference>
<dbReference type="NCBIfam" id="TIGR00121">
    <property type="entry name" value="birA_ligase"/>
    <property type="match status" value="1"/>
</dbReference>
<organism evidence="7 8">
    <name type="scientific">Candidatus Enterococcus moelleringii</name>
    <dbReference type="NCBI Taxonomy" id="2815325"/>
    <lineage>
        <taxon>Bacteria</taxon>
        <taxon>Bacillati</taxon>
        <taxon>Bacillota</taxon>
        <taxon>Bacilli</taxon>
        <taxon>Lactobacillales</taxon>
        <taxon>Enterococcaceae</taxon>
        <taxon>Enterococcus</taxon>
    </lineage>
</organism>
<sequence length="318" mass="35401">MSTKEKVLQKLKTTTGYVSGEQLAQELSLSRTSIWKAIKELEKAGYQIEHHSTGYRYQPSDVLDAVELAEGIQQPVAIRVLDSSVSTMKDAQLAVLNGEEPPVLVVADMQEAPRGRFNRPFFALEKSGIYMSILLKPDTQLHELPQYTVLMAVAVAEAIDALVGVDTQIKWVNDIYLNGKKIVGILSEAMMDVESNSLKHVIIGMGINFSVPQEKFPAELQEKATSLFADRTPTITRNQLIIEIWNRFFDLLEQEDADYLTVYREKSFVLGKQVTFQRQNQQYTGKAVAISETGELIVDLGSETLALSSGEISLSAIQ</sequence>
<dbReference type="SUPFAM" id="SSF46785">
    <property type="entry name" value="Winged helix' DNA-binding domain"/>
    <property type="match status" value="1"/>
</dbReference>
<dbReference type="InterPro" id="IPR045864">
    <property type="entry name" value="aa-tRNA-synth_II/BPL/LPL"/>
</dbReference>
<dbReference type="Pfam" id="PF08279">
    <property type="entry name" value="HTH_11"/>
    <property type="match status" value="1"/>
</dbReference>
<dbReference type="Pfam" id="PF02237">
    <property type="entry name" value="BPL_C"/>
    <property type="match status" value="1"/>
</dbReference>
<evidence type="ECO:0000256" key="4">
    <source>
        <dbReference type="ARBA" id="ARBA00023267"/>
    </source>
</evidence>
<keyword evidence="5" id="KW-0804">Transcription</keyword>
<evidence type="ECO:0000313" key="7">
    <source>
        <dbReference type="EMBL" id="MBO1304632.1"/>
    </source>
</evidence>
<keyword evidence="5" id="KW-0805">Transcription regulation</keyword>
<gene>
    <name evidence="5" type="primary">birA</name>
    <name evidence="7" type="ORF">JZO70_00550</name>
</gene>